<feature type="domain" description="Peptidoglycan recognition protein family" evidence="3">
    <location>
        <begin position="183"/>
        <end position="330"/>
    </location>
</feature>
<dbReference type="Proteomes" id="UP000294723">
    <property type="component" value="Unassembled WGS sequence"/>
</dbReference>
<dbReference type="CDD" id="cd06583">
    <property type="entry name" value="PGRP"/>
    <property type="match status" value="1"/>
</dbReference>
<dbReference type="SUPFAM" id="SSF55846">
    <property type="entry name" value="N-acetylmuramoyl-L-alanine amidase-like"/>
    <property type="match status" value="1"/>
</dbReference>
<keyword evidence="5" id="KW-1185">Reference proteome</keyword>
<evidence type="ECO:0000313" key="4">
    <source>
        <dbReference type="EMBL" id="TDD90340.1"/>
    </source>
</evidence>
<dbReference type="GO" id="GO:0008745">
    <property type="term" value="F:N-acetylmuramoyl-L-alanine amidase activity"/>
    <property type="evidence" value="ECO:0007669"/>
    <property type="project" value="InterPro"/>
</dbReference>
<evidence type="ECO:0000256" key="1">
    <source>
        <dbReference type="ARBA" id="ARBA00007553"/>
    </source>
</evidence>
<dbReference type="EMBL" id="SMLA01000009">
    <property type="protein sequence ID" value="TDD90340.1"/>
    <property type="molecule type" value="Genomic_DNA"/>
</dbReference>
<dbReference type="InterPro" id="IPR036505">
    <property type="entry name" value="Amidase/PGRP_sf"/>
</dbReference>
<dbReference type="SMART" id="SM00644">
    <property type="entry name" value="Ami_2"/>
    <property type="match status" value="1"/>
</dbReference>
<dbReference type="AlphaFoldDB" id="A0A4R5BY64"/>
<protein>
    <recommendedName>
        <fullName evidence="6">N-acetylmuramoyl-L-alanine amidase</fullName>
    </recommendedName>
</protein>
<comment type="similarity">
    <text evidence="1">Belongs to the N-acetylmuramoyl-L-alanine amidase 2 family.</text>
</comment>
<dbReference type="InterPro" id="IPR006619">
    <property type="entry name" value="PGRP_domain_met/bac"/>
</dbReference>
<evidence type="ECO:0000259" key="3">
    <source>
        <dbReference type="SMART" id="SM00701"/>
    </source>
</evidence>
<gene>
    <name evidence="4" type="ORF">E1202_09215</name>
</gene>
<comment type="caution">
    <text evidence="4">The sequence shown here is derived from an EMBL/GenBank/DDBJ whole genome shotgun (WGS) entry which is preliminary data.</text>
</comment>
<dbReference type="Gene3D" id="3.40.80.10">
    <property type="entry name" value="Peptidoglycan recognition protein-like"/>
    <property type="match status" value="1"/>
</dbReference>
<name>A0A4R5BY64_9PSEU</name>
<dbReference type="PANTHER" id="PTHR11022">
    <property type="entry name" value="PEPTIDOGLYCAN RECOGNITION PROTEIN"/>
    <property type="match status" value="1"/>
</dbReference>
<proteinExistence type="inferred from homology"/>
<evidence type="ECO:0008006" key="6">
    <source>
        <dbReference type="Google" id="ProtNLM"/>
    </source>
</evidence>
<dbReference type="Pfam" id="PF01510">
    <property type="entry name" value="Amidase_2"/>
    <property type="match status" value="1"/>
</dbReference>
<dbReference type="InterPro" id="IPR002502">
    <property type="entry name" value="Amidase_domain"/>
</dbReference>
<reference evidence="4 5" key="1">
    <citation type="submission" date="2019-03" db="EMBL/GenBank/DDBJ databases">
        <title>Draft genome sequences of novel Actinobacteria.</title>
        <authorList>
            <person name="Sahin N."/>
            <person name="Ay H."/>
            <person name="Saygin H."/>
        </authorList>
    </citation>
    <scope>NUCLEOTIDE SEQUENCE [LARGE SCALE GENOMIC DNA]</scope>
    <source>
        <strain evidence="4 5">5K548</strain>
    </source>
</reference>
<sequence>MIGFGPILVLRQEAGVDKGHPPSSRSEVSPMRFRSARPRLAATALLTMAVLPISAPAGTAGPAPEPPEVQTVRIPLREVATTRAAVREVHSEKAFELVGLTWRGPAPDRIEVRTRTSEGWGAWTPLEAEERGSEPMWTGRSNDVQVRADKRGQDITDQLQFIGIDPGQQVAPPEISTPVAGAPPVVTRAQWGADESKMTWPVERTTTKAAVVHHTAGTNDYTCDESAKIVRGIYQYHAVELGWGDIGYHALVDKCGTVFEGRTGGFAGEVVGGHVRGFNDHTFGISMMGNYDGVTPSSQTVRSVADVAAWKLKTKGVPADGTTRLVSEAPKGSKYPAGTEVTLPTIFGHRDAAYTACPGKRGYDQLGAIRSQAANAQRSTHP</sequence>
<dbReference type="PANTHER" id="PTHR11022:SF41">
    <property type="entry name" value="PEPTIDOGLYCAN-RECOGNITION PROTEIN LC-RELATED"/>
    <property type="match status" value="1"/>
</dbReference>
<dbReference type="GO" id="GO:0008270">
    <property type="term" value="F:zinc ion binding"/>
    <property type="evidence" value="ECO:0007669"/>
    <property type="project" value="InterPro"/>
</dbReference>
<accession>A0A4R5BY64</accession>
<feature type="domain" description="N-acetylmuramoyl-L-alanine amidase" evidence="2">
    <location>
        <begin position="196"/>
        <end position="359"/>
    </location>
</feature>
<organism evidence="4 5">
    <name type="scientific">Saccharopolyspora karakumensis</name>
    <dbReference type="NCBI Taxonomy" id="2530386"/>
    <lineage>
        <taxon>Bacteria</taxon>
        <taxon>Bacillati</taxon>
        <taxon>Actinomycetota</taxon>
        <taxon>Actinomycetes</taxon>
        <taxon>Pseudonocardiales</taxon>
        <taxon>Pseudonocardiaceae</taxon>
        <taxon>Saccharopolyspora</taxon>
    </lineage>
</organism>
<evidence type="ECO:0000259" key="2">
    <source>
        <dbReference type="SMART" id="SM00644"/>
    </source>
</evidence>
<dbReference type="SMART" id="SM00701">
    <property type="entry name" value="PGRP"/>
    <property type="match status" value="1"/>
</dbReference>
<evidence type="ECO:0000313" key="5">
    <source>
        <dbReference type="Proteomes" id="UP000294723"/>
    </source>
</evidence>
<dbReference type="GO" id="GO:0009253">
    <property type="term" value="P:peptidoglycan catabolic process"/>
    <property type="evidence" value="ECO:0007669"/>
    <property type="project" value="InterPro"/>
</dbReference>
<dbReference type="InterPro" id="IPR015510">
    <property type="entry name" value="PGRP"/>
</dbReference>